<dbReference type="EMBL" id="CATQJL010000112">
    <property type="protein sequence ID" value="CAJ0595662.1"/>
    <property type="molecule type" value="Genomic_DNA"/>
</dbReference>
<evidence type="ECO:0000313" key="1">
    <source>
        <dbReference type="EMBL" id="CAJ0595662.1"/>
    </source>
</evidence>
<gene>
    <name evidence="1" type="ORF">CYNAS_LOCUS7645</name>
</gene>
<dbReference type="AlphaFoldDB" id="A0AA36GP73"/>
<organism evidence="1 2">
    <name type="scientific">Cylicocyclus nassatus</name>
    <name type="common">Nematode worm</name>
    <dbReference type="NCBI Taxonomy" id="53992"/>
    <lineage>
        <taxon>Eukaryota</taxon>
        <taxon>Metazoa</taxon>
        <taxon>Ecdysozoa</taxon>
        <taxon>Nematoda</taxon>
        <taxon>Chromadorea</taxon>
        <taxon>Rhabditida</taxon>
        <taxon>Rhabditina</taxon>
        <taxon>Rhabditomorpha</taxon>
        <taxon>Strongyloidea</taxon>
        <taxon>Strongylidae</taxon>
        <taxon>Cylicocyclus</taxon>
    </lineage>
</organism>
<protein>
    <submittedName>
        <fullName evidence="1">Uncharacterized protein</fullName>
    </submittedName>
</protein>
<dbReference type="Proteomes" id="UP001176961">
    <property type="component" value="Unassembled WGS sequence"/>
</dbReference>
<sequence length="169" mass="19308">MLERSHDPIMTDMIKALAEKVPKDFSAIVEDEIRARSFVISGVEEPAQEWTLPEKIYSHQGLKTKKTHQSKVECAKWNDCDTCILSVFSFADHQMDKVKGDRLKQVCNLVSTHVGDSKPLKVCDTVLREVVANKAIFRKMQEYKAKGLNMKWFCAEELSKPYCTSKVPQ</sequence>
<name>A0AA36GP73_CYLNA</name>
<keyword evidence="2" id="KW-1185">Reference proteome</keyword>
<accession>A0AA36GP73</accession>
<comment type="caution">
    <text evidence="1">The sequence shown here is derived from an EMBL/GenBank/DDBJ whole genome shotgun (WGS) entry which is preliminary data.</text>
</comment>
<proteinExistence type="predicted"/>
<reference evidence="1" key="1">
    <citation type="submission" date="2023-07" db="EMBL/GenBank/DDBJ databases">
        <authorList>
            <consortium name="CYATHOMIX"/>
        </authorList>
    </citation>
    <scope>NUCLEOTIDE SEQUENCE</scope>
    <source>
        <strain evidence="1">N/A</strain>
    </source>
</reference>
<evidence type="ECO:0000313" key="2">
    <source>
        <dbReference type="Proteomes" id="UP001176961"/>
    </source>
</evidence>